<comment type="caution">
    <text evidence="2">The sequence shown here is derived from an EMBL/GenBank/DDBJ whole genome shotgun (WGS) entry which is preliminary data.</text>
</comment>
<keyword evidence="3" id="KW-1185">Reference proteome</keyword>
<evidence type="ECO:0000313" key="3">
    <source>
        <dbReference type="Proteomes" id="UP000467322"/>
    </source>
</evidence>
<feature type="signal peptide" evidence="1">
    <location>
        <begin position="1"/>
        <end position="27"/>
    </location>
</feature>
<protein>
    <submittedName>
        <fullName evidence="2">Uncharacterized protein</fullName>
    </submittedName>
</protein>
<sequence length="582" mass="63227">MTQKVSRWVRGVAISAIAGGLAPVAMAQVEPEASAETLAAQWETYNQYAVSSVMELAPMRAAAEVATPEGGTIRLTSLHPEVNRWYLLEVTRPGQGTQRFHLENADADTWSLALEGGETPGLVIAGNGGQEVCQPWDGAPSELGAAAQSGLPYAPVCGQKIYLRNRVAGSRTNREAVSDFLRQNVVFGDKLVNLIKGTFFEDAFLEDAATVEQGDAGDAVAALGVARLDRRPIMRPNMSIEVIGAEGGMEAGAWYAVDGAEGVFASALKPAYIANEILSERNGANWLDGVEQNADVYLVAFDLGQFELGYELGTDHPGLGWSSRPQRSGQDWNLAGPDGISRADPLVRNGMLSPSLTSRAVAAFAGGFKRDHGAYRFSDYATFNKGHHYGFISNGVTFSSLIENLATLYVTVDGEIGMKTWTEADNAMVPDLRYARQNGVAVVRRDPETGQSVPGNRVNSWGGGNWSGSADAQLRTLRSGACLREIDGRQFLMYAYFSSVTPSAMARVFQAYDCDYAMLLDMNSPELTYMAVYRQNQDGDGLEPMHLSSYMAESDPWSDDGRIPRFVGFSDNRDFFYLLRKE</sequence>
<gene>
    <name evidence="2" type="ORF">GQE99_05985</name>
</gene>
<reference evidence="2 3" key="1">
    <citation type="submission" date="2019-12" db="EMBL/GenBank/DDBJ databases">
        <title>Maritimibacter sp. nov. sp. isolated from sea sand.</title>
        <authorList>
            <person name="Kim J."/>
            <person name="Jeong S.E."/>
            <person name="Jung H.S."/>
            <person name="Jeon C.O."/>
        </authorList>
    </citation>
    <scope>NUCLEOTIDE SEQUENCE [LARGE SCALE GENOMIC DNA]</scope>
    <source>
        <strain evidence="2 3">DP07</strain>
    </source>
</reference>
<dbReference type="RefSeq" id="WP_161350679.1">
    <property type="nucleotide sequence ID" value="NZ_WTUX01000010.1"/>
</dbReference>
<feature type="chain" id="PRO_5032446599" evidence="1">
    <location>
        <begin position="28"/>
        <end position="582"/>
    </location>
</feature>
<name>A0A845M4C9_9RHOB</name>
<dbReference type="EMBL" id="WTUX01000010">
    <property type="protein sequence ID" value="MZR12567.1"/>
    <property type="molecule type" value="Genomic_DNA"/>
</dbReference>
<evidence type="ECO:0000256" key="1">
    <source>
        <dbReference type="SAM" id="SignalP"/>
    </source>
</evidence>
<organism evidence="2 3">
    <name type="scientific">Maritimibacter harenae</name>
    <dbReference type="NCBI Taxonomy" id="2606218"/>
    <lineage>
        <taxon>Bacteria</taxon>
        <taxon>Pseudomonadati</taxon>
        <taxon>Pseudomonadota</taxon>
        <taxon>Alphaproteobacteria</taxon>
        <taxon>Rhodobacterales</taxon>
        <taxon>Roseobacteraceae</taxon>
        <taxon>Maritimibacter</taxon>
    </lineage>
</organism>
<accession>A0A845M4C9</accession>
<evidence type="ECO:0000313" key="2">
    <source>
        <dbReference type="EMBL" id="MZR12567.1"/>
    </source>
</evidence>
<proteinExistence type="predicted"/>
<dbReference type="AlphaFoldDB" id="A0A845M4C9"/>
<dbReference type="Proteomes" id="UP000467322">
    <property type="component" value="Unassembled WGS sequence"/>
</dbReference>
<keyword evidence="1" id="KW-0732">Signal</keyword>